<protein>
    <recommendedName>
        <fullName evidence="2">DUF1289 domain-containing protein</fullName>
    </recommendedName>
</protein>
<dbReference type="InterPro" id="IPR010710">
    <property type="entry name" value="DUF1289"/>
</dbReference>
<proteinExistence type="predicted"/>
<dbReference type="Pfam" id="PF06945">
    <property type="entry name" value="DUF1289"/>
    <property type="match status" value="1"/>
</dbReference>
<organism evidence="1">
    <name type="scientific">marine metagenome</name>
    <dbReference type="NCBI Taxonomy" id="408172"/>
    <lineage>
        <taxon>unclassified sequences</taxon>
        <taxon>metagenomes</taxon>
        <taxon>ecological metagenomes</taxon>
    </lineage>
</organism>
<accession>A0A381S2S4</accession>
<reference evidence="1" key="1">
    <citation type="submission" date="2018-05" db="EMBL/GenBank/DDBJ databases">
        <authorList>
            <person name="Lanie J.A."/>
            <person name="Ng W.-L."/>
            <person name="Kazmierczak K.M."/>
            <person name="Andrzejewski T.M."/>
            <person name="Davidsen T.M."/>
            <person name="Wayne K.J."/>
            <person name="Tettelin H."/>
            <person name="Glass J.I."/>
            <person name="Rusch D."/>
            <person name="Podicherti R."/>
            <person name="Tsui H.-C.T."/>
            <person name="Winkler M.E."/>
        </authorList>
    </citation>
    <scope>NUCLEOTIDE SEQUENCE</scope>
</reference>
<dbReference type="AlphaFoldDB" id="A0A381S2S4"/>
<evidence type="ECO:0000313" key="1">
    <source>
        <dbReference type="EMBL" id="SUZ98386.1"/>
    </source>
</evidence>
<sequence>MYSVIMKDNSIVSPCISVCKTDPISGFCYGCGRSNEDKAGWKNPETPNEWKIANLATIRNRLNGWQKEAFDKSYAFKKETGMSLIKKKLLEQKK</sequence>
<dbReference type="EMBL" id="UINC01002600">
    <property type="protein sequence ID" value="SUZ98386.1"/>
    <property type="molecule type" value="Genomic_DNA"/>
</dbReference>
<name>A0A381S2S4_9ZZZZ</name>
<evidence type="ECO:0008006" key="2">
    <source>
        <dbReference type="Google" id="ProtNLM"/>
    </source>
</evidence>
<gene>
    <name evidence="1" type="ORF">METZ01_LOCUS51240</name>
</gene>